<keyword evidence="4" id="KW-0479">Metal-binding</keyword>
<dbReference type="PANTHER" id="PTHR42891:SF1">
    <property type="entry name" value="D-GLYCERO-BETA-D-MANNO-HEPTOSE-1,7-BISPHOSPHATE 7-PHOSPHATASE"/>
    <property type="match status" value="1"/>
</dbReference>
<dbReference type="InterPro" id="IPR023214">
    <property type="entry name" value="HAD_sf"/>
</dbReference>
<evidence type="ECO:0000313" key="9">
    <source>
        <dbReference type="EMBL" id="GHF75723.1"/>
    </source>
</evidence>
<dbReference type="GO" id="GO:0005975">
    <property type="term" value="P:carbohydrate metabolic process"/>
    <property type="evidence" value="ECO:0007669"/>
    <property type="project" value="InterPro"/>
</dbReference>
<evidence type="ECO:0000256" key="5">
    <source>
        <dbReference type="ARBA" id="ARBA00022801"/>
    </source>
</evidence>
<dbReference type="AlphaFoldDB" id="A0A8H9MFX8"/>
<keyword evidence="10" id="KW-1185">Reference proteome</keyword>
<evidence type="ECO:0000256" key="1">
    <source>
        <dbReference type="ARBA" id="ARBA00004496"/>
    </source>
</evidence>
<dbReference type="NCBIfam" id="TIGR01662">
    <property type="entry name" value="HAD-SF-IIIA"/>
    <property type="match status" value="1"/>
</dbReference>
<dbReference type="Gene3D" id="3.40.50.1000">
    <property type="entry name" value="HAD superfamily/HAD-like"/>
    <property type="match status" value="1"/>
</dbReference>
<dbReference type="Pfam" id="PF13242">
    <property type="entry name" value="Hydrolase_like"/>
    <property type="match status" value="1"/>
</dbReference>
<dbReference type="SUPFAM" id="SSF56784">
    <property type="entry name" value="HAD-like"/>
    <property type="match status" value="1"/>
</dbReference>
<dbReference type="InterPro" id="IPR036412">
    <property type="entry name" value="HAD-like_sf"/>
</dbReference>
<dbReference type="PANTHER" id="PTHR42891">
    <property type="entry name" value="D-GLYCERO-BETA-D-MANNO-HEPTOSE-1,7-BISPHOSPHATE 7-PHOSPHATASE"/>
    <property type="match status" value="1"/>
</dbReference>
<evidence type="ECO:0000256" key="7">
    <source>
        <dbReference type="ARBA" id="ARBA00031828"/>
    </source>
</evidence>
<sequence>MRMTGAGYTVVVPTSGRNSLQALLSSLEHGAGPAPAEVIVAGPVPDLPGLSVPVRVVAGGRNAGWRAANTEWVVFLDDDVRLPADWRERLATDLTGLPSRVAASYGHLVVPPPTGGRRPADDERRCAERAAGWHLSDFACRRDVLAALGGFDERTSRVGSDFVLRLRRAGLDWERGSRLSLQPSRERGFFDSVTEQRAHAGDAVLRRRYGRTWRDLTDAGPSPMGRHFLTTAALAAASLAGRRRGVAAAAWLALTTDFALRRILPGPRTPREIARMVVTSALVPPAAVLSRLRGEIAALREKPSAPKAILFDRDDTIIVNEPYLADPKLVRPMPGAEQVLRRLREAGVAIGVVSNQSGVARGLITEEQLTEVNARVEELLGPFDTWQVCVHGEADGCACRKPKPGLVRQAAKALGVRPRDCVVIGDIGADVGAAAAAGAAGILVPTEHTREEEIRSAPRVARDLTEAVGLAMGERAW</sequence>
<dbReference type="SUPFAM" id="SSF53448">
    <property type="entry name" value="Nucleotide-diphospho-sugar transferases"/>
    <property type="match status" value="1"/>
</dbReference>
<evidence type="ECO:0000256" key="3">
    <source>
        <dbReference type="ARBA" id="ARBA00022490"/>
    </source>
</evidence>
<keyword evidence="5" id="KW-0378">Hydrolase</keyword>
<dbReference type="InterPro" id="IPR006549">
    <property type="entry name" value="HAD-SF_hydro_IIIA"/>
</dbReference>
<keyword evidence="6" id="KW-0119">Carbohydrate metabolism</keyword>
<dbReference type="GO" id="GO:0046872">
    <property type="term" value="F:metal ion binding"/>
    <property type="evidence" value="ECO:0007669"/>
    <property type="project" value="UniProtKB-KW"/>
</dbReference>
<dbReference type="InterPro" id="IPR001173">
    <property type="entry name" value="Glyco_trans_2-like"/>
</dbReference>
<dbReference type="Gene3D" id="3.90.550.10">
    <property type="entry name" value="Spore Coat Polysaccharide Biosynthesis Protein SpsA, Chain A"/>
    <property type="match status" value="1"/>
</dbReference>
<proteinExistence type="inferred from homology"/>
<feature type="domain" description="Glycosyltransferase 2-like" evidence="8">
    <location>
        <begin position="58"/>
        <end position="95"/>
    </location>
</feature>
<dbReference type="GO" id="GO:0005737">
    <property type="term" value="C:cytoplasm"/>
    <property type="evidence" value="ECO:0007669"/>
    <property type="project" value="UniProtKB-SubCell"/>
</dbReference>
<dbReference type="NCBIfam" id="TIGR01656">
    <property type="entry name" value="Histidinol-ppas"/>
    <property type="match status" value="1"/>
</dbReference>
<organism evidence="9 10">
    <name type="scientific">Amycolatopsis bartoniae</name>
    <dbReference type="NCBI Taxonomy" id="941986"/>
    <lineage>
        <taxon>Bacteria</taxon>
        <taxon>Bacillati</taxon>
        <taxon>Actinomycetota</taxon>
        <taxon>Actinomycetes</taxon>
        <taxon>Pseudonocardiales</taxon>
        <taxon>Pseudonocardiaceae</taxon>
        <taxon>Amycolatopsis</taxon>
    </lineage>
</organism>
<evidence type="ECO:0000256" key="2">
    <source>
        <dbReference type="ARBA" id="ARBA00005628"/>
    </source>
</evidence>
<comment type="subcellular location">
    <subcellularLocation>
        <location evidence="1">Cytoplasm</location>
    </subcellularLocation>
</comment>
<evidence type="ECO:0000259" key="8">
    <source>
        <dbReference type="Pfam" id="PF00535"/>
    </source>
</evidence>
<reference evidence="9" key="2">
    <citation type="submission" date="2020-09" db="EMBL/GenBank/DDBJ databases">
        <authorList>
            <person name="Sun Q."/>
            <person name="Zhou Y."/>
        </authorList>
    </citation>
    <scope>NUCLEOTIDE SEQUENCE</scope>
    <source>
        <strain evidence="9">CGMCC 4.7679</strain>
    </source>
</reference>
<comment type="caution">
    <text evidence="9">The sequence shown here is derived from an EMBL/GenBank/DDBJ whole genome shotgun (WGS) entry which is preliminary data.</text>
</comment>
<dbReference type="EMBL" id="BNAV01000011">
    <property type="protein sequence ID" value="GHF75723.1"/>
    <property type="molecule type" value="Genomic_DNA"/>
</dbReference>
<gene>
    <name evidence="9" type="ORF">GCM10017566_56930</name>
</gene>
<keyword evidence="3" id="KW-0963">Cytoplasm</keyword>
<comment type="similarity">
    <text evidence="2">Belongs to the GmhB family.</text>
</comment>
<dbReference type="InterPro" id="IPR029044">
    <property type="entry name" value="Nucleotide-diphossugar_trans"/>
</dbReference>
<accession>A0A8H9MFX8</accession>
<evidence type="ECO:0000256" key="4">
    <source>
        <dbReference type="ARBA" id="ARBA00022723"/>
    </source>
</evidence>
<evidence type="ECO:0000256" key="6">
    <source>
        <dbReference type="ARBA" id="ARBA00023277"/>
    </source>
</evidence>
<dbReference type="GO" id="GO:0016791">
    <property type="term" value="F:phosphatase activity"/>
    <property type="evidence" value="ECO:0007669"/>
    <property type="project" value="InterPro"/>
</dbReference>
<dbReference type="InterPro" id="IPR006543">
    <property type="entry name" value="Histidinol-phos"/>
</dbReference>
<name>A0A8H9MFX8_9PSEU</name>
<dbReference type="InterPro" id="IPR004446">
    <property type="entry name" value="Heptose_bisP_phosphatase"/>
</dbReference>
<evidence type="ECO:0000313" key="10">
    <source>
        <dbReference type="Proteomes" id="UP000658656"/>
    </source>
</evidence>
<protein>
    <recommendedName>
        <fullName evidence="7">D,D-heptose 1,7-bisphosphate phosphatase</fullName>
    </recommendedName>
</protein>
<dbReference type="Pfam" id="PF00535">
    <property type="entry name" value="Glycos_transf_2"/>
    <property type="match status" value="1"/>
</dbReference>
<dbReference type="Proteomes" id="UP000658656">
    <property type="component" value="Unassembled WGS sequence"/>
</dbReference>
<reference evidence="9" key="1">
    <citation type="journal article" date="2014" name="Int. J. Syst. Evol. Microbiol.">
        <title>Complete genome sequence of Corynebacterium casei LMG S-19264T (=DSM 44701T), isolated from a smear-ripened cheese.</title>
        <authorList>
            <consortium name="US DOE Joint Genome Institute (JGI-PGF)"/>
            <person name="Walter F."/>
            <person name="Albersmeier A."/>
            <person name="Kalinowski J."/>
            <person name="Ruckert C."/>
        </authorList>
    </citation>
    <scope>NUCLEOTIDE SEQUENCE</scope>
    <source>
        <strain evidence="9">CGMCC 4.7679</strain>
    </source>
</reference>